<reference evidence="3 4" key="1">
    <citation type="journal article" date="2019" name="Emerg. Microbes Infect.">
        <title>Comprehensive subspecies identification of 175 nontuberculous mycobacteria species based on 7547 genomic profiles.</title>
        <authorList>
            <person name="Matsumoto Y."/>
            <person name="Kinjo T."/>
            <person name="Motooka D."/>
            <person name="Nabeya D."/>
            <person name="Jung N."/>
            <person name="Uechi K."/>
            <person name="Horii T."/>
            <person name="Iida T."/>
            <person name="Fujita J."/>
            <person name="Nakamura S."/>
        </authorList>
    </citation>
    <scope>NUCLEOTIDE SEQUENCE [LARGE SCALE GENOMIC DNA]</scope>
    <source>
        <strain evidence="3 4">JCM 16017</strain>
    </source>
</reference>
<gene>
    <name evidence="3" type="primary">lpqJ</name>
    <name evidence="3" type="ORF">MSEN_35880</name>
</gene>
<evidence type="ECO:0000256" key="1">
    <source>
        <dbReference type="SAM" id="MobiDB-lite"/>
    </source>
</evidence>
<proteinExistence type="predicted"/>
<organism evidence="3 4">
    <name type="scientific">Mycolicibacter senuensis</name>
    <dbReference type="NCBI Taxonomy" id="386913"/>
    <lineage>
        <taxon>Bacteria</taxon>
        <taxon>Bacillati</taxon>
        <taxon>Actinomycetota</taxon>
        <taxon>Actinomycetes</taxon>
        <taxon>Mycobacteriales</taxon>
        <taxon>Mycobacteriaceae</taxon>
        <taxon>Mycolicibacter</taxon>
    </lineage>
</organism>
<evidence type="ECO:0008006" key="5">
    <source>
        <dbReference type="Google" id="ProtNLM"/>
    </source>
</evidence>
<evidence type="ECO:0000313" key="4">
    <source>
        <dbReference type="Proteomes" id="UP000465263"/>
    </source>
</evidence>
<evidence type="ECO:0000256" key="2">
    <source>
        <dbReference type="SAM" id="SignalP"/>
    </source>
</evidence>
<feature type="compositionally biased region" description="Pro residues" evidence="1">
    <location>
        <begin position="65"/>
        <end position="80"/>
    </location>
</feature>
<feature type="signal peptide" evidence="2">
    <location>
        <begin position="1"/>
        <end position="43"/>
    </location>
</feature>
<feature type="region of interest" description="Disordered" evidence="1">
    <location>
        <begin position="38"/>
        <end position="94"/>
    </location>
</feature>
<sequence length="201" mass="20997">MPQSTSAGDCVRVPDQVRTRAFSRQLALAAALLLAGCSSTVDGNPTAAPGGSGPPEPSLRTPRPTTAPPSTPTPTPPPSSGAPGKPGDAIALPPDENGYVFIETKSGRTRCQISTRQVDCEAEFTNSPLKSGEHANGVSVSSDGTVQWVLGNLGDIPVVTIDYLTYQAEGWKIDADVEGTRFTNDRTGHGMFVSIDNVETF</sequence>
<comment type="caution">
    <text evidence="3">The sequence shown here is derived from an EMBL/GenBank/DDBJ whole genome shotgun (WGS) entry which is preliminary data.</text>
</comment>
<dbReference type="Proteomes" id="UP000465263">
    <property type="component" value="Unassembled WGS sequence"/>
</dbReference>
<protein>
    <recommendedName>
        <fullName evidence="5">Lipoprotein LpqJ</fullName>
    </recommendedName>
</protein>
<dbReference type="EMBL" id="BLKV01000002">
    <property type="protein sequence ID" value="GFG71868.1"/>
    <property type="molecule type" value="Genomic_DNA"/>
</dbReference>
<accession>A0A7I9XQ60</accession>
<keyword evidence="4" id="KW-1185">Reference proteome</keyword>
<name>A0A7I9XQ60_9MYCO</name>
<dbReference type="AlphaFoldDB" id="A0A7I9XQ60"/>
<feature type="chain" id="PRO_5039328595" description="Lipoprotein LpqJ" evidence="2">
    <location>
        <begin position="44"/>
        <end position="201"/>
    </location>
</feature>
<evidence type="ECO:0000313" key="3">
    <source>
        <dbReference type="EMBL" id="GFG71868.1"/>
    </source>
</evidence>
<keyword evidence="2" id="KW-0732">Signal</keyword>